<dbReference type="AlphaFoldDB" id="A0A1A9FW50"/>
<evidence type="ECO:0000313" key="2">
    <source>
        <dbReference type="EMBL" id="OYR23530.1"/>
    </source>
</evidence>
<keyword evidence="1" id="KW-0812">Transmembrane</keyword>
<comment type="caution">
    <text evidence="2">The sequence shown here is derived from an EMBL/GenBank/DDBJ whole genome shotgun (WGS) entry which is preliminary data.</text>
</comment>
<dbReference type="Proteomes" id="UP000216188">
    <property type="component" value="Unassembled WGS sequence"/>
</dbReference>
<dbReference type="KEGG" id="ops:A8A54_22490"/>
<feature type="transmembrane region" description="Helical" evidence="1">
    <location>
        <begin position="39"/>
        <end position="58"/>
    </location>
</feature>
<reference evidence="2 3" key="1">
    <citation type="submission" date="2017-07" db="EMBL/GenBank/DDBJ databases">
        <title>Phylogenetic study on the rhizospheric bacterium Ochrobactrum sp. A44.</title>
        <authorList>
            <person name="Krzyzanowska D.M."/>
            <person name="Ossowicki A."/>
            <person name="Rajewska M."/>
            <person name="Maciag T."/>
            <person name="Kaczynski Z."/>
            <person name="Czerwicka M."/>
            <person name="Jafra S."/>
        </authorList>
    </citation>
    <scope>NUCLEOTIDE SEQUENCE [LARGE SCALE GENOMIC DNA]</scope>
    <source>
        <strain evidence="2 3">CCUG 30717</strain>
    </source>
</reference>
<gene>
    <name evidence="2" type="ORF">CEV34_3534</name>
</gene>
<organism evidence="2 3">
    <name type="scientific">Brucella pseudogrignonensis</name>
    <dbReference type="NCBI Taxonomy" id="419475"/>
    <lineage>
        <taxon>Bacteria</taxon>
        <taxon>Pseudomonadati</taxon>
        <taxon>Pseudomonadota</taxon>
        <taxon>Alphaproteobacteria</taxon>
        <taxon>Hyphomicrobiales</taxon>
        <taxon>Brucellaceae</taxon>
        <taxon>Brucella/Ochrobactrum group</taxon>
        <taxon>Brucella</taxon>
    </lineage>
</organism>
<evidence type="ECO:0000313" key="3">
    <source>
        <dbReference type="Proteomes" id="UP000216188"/>
    </source>
</evidence>
<accession>A0A1A9FW50</accession>
<dbReference type="STRING" id="419475.A8A54_22490"/>
<feature type="transmembrane region" description="Helical" evidence="1">
    <location>
        <begin position="79"/>
        <end position="100"/>
    </location>
</feature>
<name>A0A1A9FW50_9HYPH</name>
<dbReference type="EMBL" id="NNRM01000039">
    <property type="protein sequence ID" value="OYR23530.1"/>
    <property type="molecule type" value="Genomic_DNA"/>
</dbReference>
<keyword evidence="1" id="KW-1133">Transmembrane helix</keyword>
<feature type="transmembrane region" description="Helical" evidence="1">
    <location>
        <begin position="9"/>
        <end position="27"/>
    </location>
</feature>
<protein>
    <submittedName>
        <fullName evidence="2">Putative membrane protein</fullName>
    </submittedName>
</protein>
<sequence length="103" mass="11221">MVPRFFRRYFASFAACLSGLLLLPWILGVPGNPTPGQDFAWTSGLLAMIAYLLIFQCVKMIQSRDILSKPKLSTLLDSGLHAASIGLSAVLGVAVILLVWGKW</sequence>
<evidence type="ECO:0000256" key="1">
    <source>
        <dbReference type="SAM" id="Phobius"/>
    </source>
</evidence>
<proteinExistence type="predicted"/>
<keyword evidence="1" id="KW-0472">Membrane</keyword>
<keyword evidence="3" id="KW-1185">Reference proteome</keyword>
<dbReference type="RefSeq" id="WP_064323111.1">
    <property type="nucleotide sequence ID" value="NZ_CP015776.1"/>
</dbReference>